<evidence type="ECO:0000313" key="2">
    <source>
        <dbReference type="EMBL" id="MBO9152067.1"/>
    </source>
</evidence>
<keyword evidence="1" id="KW-0472">Membrane</keyword>
<gene>
    <name evidence="2" type="ORF">J7I43_07590</name>
</gene>
<feature type="transmembrane region" description="Helical" evidence="1">
    <location>
        <begin position="44"/>
        <end position="64"/>
    </location>
</feature>
<comment type="caution">
    <text evidence="2">The sequence shown here is derived from an EMBL/GenBank/DDBJ whole genome shotgun (WGS) entry which is preliminary data.</text>
</comment>
<keyword evidence="3" id="KW-1185">Reference proteome</keyword>
<dbReference type="EMBL" id="JAGHKP010000001">
    <property type="protein sequence ID" value="MBO9152067.1"/>
    <property type="molecule type" value="Genomic_DNA"/>
</dbReference>
<keyword evidence="1" id="KW-0812">Transmembrane</keyword>
<evidence type="ECO:0000313" key="3">
    <source>
        <dbReference type="Proteomes" id="UP000679126"/>
    </source>
</evidence>
<proteinExistence type="predicted"/>
<accession>A0ABS3YBM3</accession>
<protein>
    <recommendedName>
        <fullName evidence="4">DUF3185 family protein</fullName>
    </recommendedName>
</protein>
<evidence type="ECO:0000256" key="1">
    <source>
        <dbReference type="SAM" id="Phobius"/>
    </source>
</evidence>
<organism evidence="2 3">
    <name type="scientific">Chitinophaga chungangae</name>
    <dbReference type="NCBI Taxonomy" id="2821488"/>
    <lineage>
        <taxon>Bacteria</taxon>
        <taxon>Pseudomonadati</taxon>
        <taxon>Bacteroidota</taxon>
        <taxon>Chitinophagia</taxon>
        <taxon>Chitinophagales</taxon>
        <taxon>Chitinophagaceae</taxon>
        <taxon>Chitinophaga</taxon>
    </lineage>
</organism>
<sequence length="71" mass="7632">MKTLGIILIVVGIIMVLIRGFSVTTEKEVLDVGPVEVNKKENQWIGWPTYAGGIIAVVGVVLLISGKKRNG</sequence>
<name>A0ABS3YBM3_9BACT</name>
<reference evidence="3" key="1">
    <citation type="submission" date="2021-03" db="EMBL/GenBank/DDBJ databases">
        <title>Assistant Professor.</title>
        <authorList>
            <person name="Huq M.A."/>
        </authorList>
    </citation>
    <scope>NUCLEOTIDE SEQUENCE [LARGE SCALE GENOMIC DNA]</scope>
    <source>
        <strain evidence="3">MAH-28</strain>
    </source>
</reference>
<evidence type="ECO:0008006" key="4">
    <source>
        <dbReference type="Google" id="ProtNLM"/>
    </source>
</evidence>
<keyword evidence="1" id="KW-1133">Transmembrane helix</keyword>
<dbReference type="Proteomes" id="UP000679126">
    <property type="component" value="Unassembled WGS sequence"/>
</dbReference>
<dbReference type="RefSeq" id="WP_209144862.1">
    <property type="nucleotide sequence ID" value="NZ_JAGHKP010000001.1"/>
</dbReference>